<proteinExistence type="predicted"/>
<dbReference type="Proteomes" id="UP000694561">
    <property type="component" value="Unplaced"/>
</dbReference>
<dbReference type="Ensembl" id="ENSMMNT00015010507.1">
    <property type="protein sequence ID" value="ENSMMNP00015009612.1"/>
    <property type="gene ID" value="ENSMMNG00015007139.1"/>
</dbReference>
<evidence type="ECO:0000313" key="2">
    <source>
        <dbReference type="Proteomes" id="UP000694561"/>
    </source>
</evidence>
<dbReference type="GeneTree" id="ENSGT01010000228793"/>
<accession>A0A8C6F4I9</accession>
<sequence length="83" mass="9521">YTSFLPFLLWGKLVSESCRLGGPDSYGLFEPHVHPSFLKPGLCWTWQTSAQSRSRRESSPLLSLKAWMPQVREYYLLVTGSEL</sequence>
<organism evidence="1 2">
    <name type="scientific">Monodon monoceros</name>
    <name type="common">Narwhal</name>
    <name type="synonym">Ceratodon monodon</name>
    <dbReference type="NCBI Taxonomy" id="40151"/>
    <lineage>
        <taxon>Eukaryota</taxon>
        <taxon>Metazoa</taxon>
        <taxon>Chordata</taxon>
        <taxon>Craniata</taxon>
        <taxon>Vertebrata</taxon>
        <taxon>Euteleostomi</taxon>
        <taxon>Mammalia</taxon>
        <taxon>Eutheria</taxon>
        <taxon>Laurasiatheria</taxon>
        <taxon>Artiodactyla</taxon>
        <taxon>Whippomorpha</taxon>
        <taxon>Cetacea</taxon>
        <taxon>Odontoceti</taxon>
        <taxon>Monodontidae</taxon>
        <taxon>Monodon</taxon>
    </lineage>
</organism>
<reference evidence="1" key="1">
    <citation type="submission" date="2025-05" db="UniProtKB">
        <authorList>
            <consortium name="Ensembl"/>
        </authorList>
    </citation>
    <scope>IDENTIFICATION</scope>
</reference>
<keyword evidence="2" id="KW-1185">Reference proteome</keyword>
<evidence type="ECO:0000313" key="1">
    <source>
        <dbReference type="Ensembl" id="ENSMMNP00015008937.1"/>
    </source>
</evidence>
<dbReference type="AlphaFoldDB" id="A0A8C6F4I9"/>
<name>A0A8C6F4I9_MONMO</name>
<dbReference type="Ensembl" id="ENSMMNT00015009769.1">
    <property type="protein sequence ID" value="ENSMMNP00015008937.1"/>
    <property type="gene ID" value="ENSMMNG00015006654.1"/>
</dbReference>
<protein>
    <submittedName>
        <fullName evidence="1">Uncharacterized protein</fullName>
    </submittedName>
</protein>